<reference evidence="3" key="1">
    <citation type="journal article" date="2019" name="Int. J. Syst. Evol. Microbiol.">
        <title>The Global Catalogue of Microorganisms (GCM) 10K type strain sequencing project: providing services to taxonomists for standard genome sequencing and annotation.</title>
        <authorList>
            <consortium name="The Broad Institute Genomics Platform"/>
            <consortium name="The Broad Institute Genome Sequencing Center for Infectious Disease"/>
            <person name="Wu L."/>
            <person name="Ma J."/>
        </authorList>
    </citation>
    <scope>NUCLEOTIDE SEQUENCE [LARGE SCALE GENOMIC DNA]</scope>
    <source>
        <strain evidence="3">TISTR 1827</strain>
    </source>
</reference>
<dbReference type="RefSeq" id="WP_379278844.1">
    <property type="nucleotide sequence ID" value="NZ_JBHUGT010000043.1"/>
</dbReference>
<sequence>MDRSKGKAEGPASKEASDPDLEGCPEANSFGAEWTSPSTKNLSHVMRQVFCCFCFMLQLNSSLESVLCDNEKDGN</sequence>
<proteinExistence type="predicted"/>
<accession>A0ABW5R3C5</accession>
<organism evidence="2 3">
    <name type="scientific">Paenibacillus thailandensis</name>
    <dbReference type="NCBI Taxonomy" id="393250"/>
    <lineage>
        <taxon>Bacteria</taxon>
        <taxon>Bacillati</taxon>
        <taxon>Bacillota</taxon>
        <taxon>Bacilli</taxon>
        <taxon>Bacillales</taxon>
        <taxon>Paenibacillaceae</taxon>
        <taxon>Paenibacillus</taxon>
    </lineage>
</organism>
<evidence type="ECO:0000313" key="3">
    <source>
        <dbReference type="Proteomes" id="UP001597493"/>
    </source>
</evidence>
<protein>
    <submittedName>
        <fullName evidence="2">Uncharacterized protein</fullName>
    </submittedName>
</protein>
<keyword evidence="3" id="KW-1185">Reference proteome</keyword>
<evidence type="ECO:0000313" key="2">
    <source>
        <dbReference type="EMBL" id="MFD2663222.1"/>
    </source>
</evidence>
<dbReference type="EMBL" id="JBHUMY010000039">
    <property type="protein sequence ID" value="MFD2663222.1"/>
    <property type="molecule type" value="Genomic_DNA"/>
</dbReference>
<evidence type="ECO:0000256" key="1">
    <source>
        <dbReference type="SAM" id="MobiDB-lite"/>
    </source>
</evidence>
<comment type="caution">
    <text evidence="2">The sequence shown here is derived from an EMBL/GenBank/DDBJ whole genome shotgun (WGS) entry which is preliminary data.</text>
</comment>
<dbReference type="Proteomes" id="UP001597493">
    <property type="component" value="Unassembled WGS sequence"/>
</dbReference>
<name>A0ABW5R3C5_9BACL</name>
<feature type="region of interest" description="Disordered" evidence="1">
    <location>
        <begin position="1"/>
        <end position="32"/>
    </location>
</feature>
<gene>
    <name evidence="2" type="ORF">ACFSW5_23545</name>
</gene>